<dbReference type="Gene3D" id="3.40.50.150">
    <property type="entry name" value="Vaccinia Virus protein VP39"/>
    <property type="match status" value="1"/>
</dbReference>
<keyword evidence="2" id="KW-0812">Transmembrane</keyword>
<gene>
    <name evidence="3" type="ORF">IZ6_17600</name>
</gene>
<dbReference type="AlphaFoldDB" id="A0A6S6QTX7"/>
<keyword evidence="1" id="KW-0620">Polyamine biosynthesis</keyword>
<evidence type="ECO:0000256" key="2">
    <source>
        <dbReference type="SAM" id="Phobius"/>
    </source>
</evidence>
<keyword evidence="4" id="KW-1185">Reference proteome</keyword>
<dbReference type="Proteomes" id="UP000515317">
    <property type="component" value="Chromosome"/>
</dbReference>
<evidence type="ECO:0008006" key="5">
    <source>
        <dbReference type="Google" id="ProtNLM"/>
    </source>
</evidence>
<feature type="transmembrane region" description="Helical" evidence="2">
    <location>
        <begin position="233"/>
        <end position="254"/>
    </location>
</feature>
<dbReference type="GO" id="GO:0006596">
    <property type="term" value="P:polyamine biosynthetic process"/>
    <property type="evidence" value="ECO:0007669"/>
    <property type="project" value="UniProtKB-KW"/>
</dbReference>
<feature type="transmembrane region" description="Helical" evidence="2">
    <location>
        <begin position="402"/>
        <end position="419"/>
    </location>
</feature>
<accession>A0A6S6QTX7</accession>
<proteinExistence type="predicted"/>
<dbReference type="NCBIfam" id="NF037959">
    <property type="entry name" value="MFS_SpdSyn"/>
    <property type="match status" value="1"/>
</dbReference>
<keyword evidence="2" id="KW-1133">Transmembrane helix</keyword>
<evidence type="ECO:0000313" key="3">
    <source>
        <dbReference type="EMBL" id="BCJ91025.1"/>
    </source>
</evidence>
<feature type="transmembrane region" description="Helical" evidence="2">
    <location>
        <begin position="314"/>
        <end position="337"/>
    </location>
</feature>
<dbReference type="InterPro" id="IPR029063">
    <property type="entry name" value="SAM-dependent_MTases_sf"/>
</dbReference>
<feature type="transmembrane region" description="Helical" evidence="2">
    <location>
        <begin position="374"/>
        <end position="390"/>
    </location>
</feature>
<feature type="transmembrane region" description="Helical" evidence="2">
    <location>
        <begin position="287"/>
        <end position="308"/>
    </location>
</feature>
<feature type="transmembrane region" description="Helical" evidence="2">
    <location>
        <begin position="54"/>
        <end position="74"/>
    </location>
</feature>
<feature type="transmembrane region" description="Helical" evidence="2">
    <location>
        <begin position="349"/>
        <end position="368"/>
    </location>
</feature>
<feature type="transmembrane region" description="Helical" evidence="2">
    <location>
        <begin position="431"/>
        <end position="447"/>
    </location>
</feature>
<dbReference type="EMBL" id="AP023361">
    <property type="protein sequence ID" value="BCJ91025.1"/>
    <property type="molecule type" value="Genomic_DNA"/>
</dbReference>
<feature type="transmembrane region" description="Helical" evidence="2">
    <location>
        <begin position="118"/>
        <end position="138"/>
    </location>
</feature>
<dbReference type="SUPFAM" id="SSF53335">
    <property type="entry name" value="S-adenosyl-L-methionine-dependent methyltransferases"/>
    <property type="match status" value="1"/>
</dbReference>
<feature type="transmembrane region" description="Helical" evidence="2">
    <location>
        <begin position="192"/>
        <end position="212"/>
    </location>
</feature>
<protein>
    <recommendedName>
        <fullName evidence="5">Spermidine synthase</fullName>
    </recommendedName>
</protein>
<evidence type="ECO:0000313" key="4">
    <source>
        <dbReference type="Proteomes" id="UP000515317"/>
    </source>
</evidence>
<dbReference type="PANTHER" id="PTHR43317">
    <property type="entry name" value="THERMOSPERMINE SYNTHASE ACAULIS5"/>
    <property type="match status" value="1"/>
</dbReference>
<feature type="transmembrane region" description="Helical" evidence="2">
    <location>
        <begin position="452"/>
        <end position="469"/>
    </location>
</feature>
<dbReference type="PANTHER" id="PTHR43317:SF1">
    <property type="entry name" value="THERMOSPERMINE SYNTHASE ACAULIS5"/>
    <property type="match status" value="1"/>
</dbReference>
<name>A0A6S6QTX7_9HYPH</name>
<reference evidence="3 4" key="1">
    <citation type="submission" date="2020-08" db="EMBL/GenBank/DDBJ databases">
        <title>Genome sequence of Rhizobiales bacterium strain IZ6.</title>
        <authorList>
            <person name="Nakai R."/>
            <person name="Naganuma T."/>
        </authorList>
    </citation>
    <scope>NUCLEOTIDE SEQUENCE [LARGE SCALE GENOMIC DNA]</scope>
    <source>
        <strain evidence="3 4">IZ6</strain>
    </source>
</reference>
<feature type="transmembrane region" description="Helical" evidence="2">
    <location>
        <begin position="260"/>
        <end position="280"/>
    </location>
</feature>
<sequence>MVLKSAPSSRTAVGAGRAALYAFGAALFLSATLLFAVQPMFAKMVLPRLGGAPGVWSVALVFFQGVLLAGYAYAHLLIRYVGPKAGACVHIAVLLLGALFLPLALAAGWGRPPAEGQIFYLLGLFGVSIGVPFFALSANAPLLQAWFARTGAPGGEDPYFLYGASNLGSFIALLGYPFIIEPALTLTEQTHYWSAGYVVLLLSIAALGLYANRGAINVEPVRAVSPPITPIRRLVWIFLAFVPTALLVAVTAHISTDVAAAPFLWVIPLAIFLLTFVLVFRERPVIPYYLLAILLPALLIFVATDYLIRGILPTLWLIGLHLVTFFVAVMAAHSRLYALRPPADRLTEFYLWMSLGGVLGGAFTGLAAPYIFPTILEYPILLVATLLVLVRPERLDKEEIKAALTILAAGLIISIFAWTTGKTLNLDQDNIFKIAVFTLVAVILLISRMWRLVTVALLAFTMLVGGIVAPKSGTIELTRSFFGVHKIQDYASGIFRVLFNGTTLHGAAQIENGKPRAGWPEPLTYYHTQSPMAEVIRAAREAGHSVRLSPVGIVGLGTGSLACYKEQGETWHFYEIDQQIIDIARDSGKFKFLPACAPDAEIRLGDARITLAEAKEKYELLLIDAFSSDAIPIHLLTKEALQLYFDHLAPNGVLVLHISNRHLDLLPEVGALARDLDLVAWSKMEDAKPDYGPRLLATSQVVALARYEQALGALPSLEGWTKMAVDPEQKEHRAWTDDYSDIFGAFRRQLKKLGY</sequence>
<dbReference type="KEGG" id="tso:IZ6_17600"/>
<feature type="transmembrane region" description="Helical" evidence="2">
    <location>
        <begin position="20"/>
        <end position="42"/>
    </location>
</feature>
<evidence type="ECO:0000256" key="1">
    <source>
        <dbReference type="ARBA" id="ARBA00023115"/>
    </source>
</evidence>
<keyword evidence="2" id="KW-0472">Membrane</keyword>
<organism evidence="3 4">
    <name type="scientific">Terrihabitans soli</name>
    <dbReference type="NCBI Taxonomy" id="708113"/>
    <lineage>
        <taxon>Bacteria</taxon>
        <taxon>Pseudomonadati</taxon>
        <taxon>Pseudomonadota</taxon>
        <taxon>Alphaproteobacteria</taxon>
        <taxon>Hyphomicrobiales</taxon>
        <taxon>Terrihabitans</taxon>
    </lineage>
</organism>
<feature type="transmembrane region" description="Helical" evidence="2">
    <location>
        <begin position="86"/>
        <end position="106"/>
    </location>
</feature>
<feature type="transmembrane region" description="Helical" evidence="2">
    <location>
        <begin position="159"/>
        <end position="180"/>
    </location>
</feature>